<dbReference type="WBParaSite" id="ACRNAN_scaffold10016.g26794.t1">
    <property type="protein sequence ID" value="ACRNAN_scaffold10016.g26794.t1"/>
    <property type="gene ID" value="ACRNAN_scaffold10016.g26794"/>
</dbReference>
<dbReference type="AlphaFoldDB" id="A0A914CFY6"/>
<reference evidence="3" key="1">
    <citation type="submission" date="2022-11" db="UniProtKB">
        <authorList>
            <consortium name="WormBaseParasite"/>
        </authorList>
    </citation>
    <scope>IDENTIFICATION</scope>
</reference>
<feature type="compositionally biased region" description="Polar residues" evidence="1">
    <location>
        <begin position="95"/>
        <end position="106"/>
    </location>
</feature>
<name>A0A914CFY6_9BILA</name>
<feature type="region of interest" description="Disordered" evidence="1">
    <location>
        <begin position="78"/>
        <end position="106"/>
    </location>
</feature>
<protein>
    <submittedName>
        <fullName evidence="3">Uncharacterized protein</fullName>
    </submittedName>
</protein>
<keyword evidence="2" id="KW-1185">Reference proteome</keyword>
<evidence type="ECO:0000313" key="2">
    <source>
        <dbReference type="Proteomes" id="UP000887540"/>
    </source>
</evidence>
<evidence type="ECO:0000313" key="3">
    <source>
        <dbReference type="WBParaSite" id="ACRNAN_scaffold10016.g26794.t1"/>
    </source>
</evidence>
<accession>A0A914CFY6</accession>
<proteinExistence type="predicted"/>
<organism evidence="2 3">
    <name type="scientific">Acrobeloides nanus</name>
    <dbReference type="NCBI Taxonomy" id="290746"/>
    <lineage>
        <taxon>Eukaryota</taxon>
        <taxon>Metazoa</taxon>
        <taxon>Ecdysozoa</taxon>
        <taxon>Nematoda</taxon>
        <taxon>Chromadorea</taxon>
        <taxon>Rhabditida</taxon>
        <taxon>Tylenchina</taxon>
        <taxon>Cephalobomorpha</taxon>
        <taxon>Cephaloboidea</taxon>
        <taxon>Cephalobidae</taxon>
        <taxon>Acrobeloides</taxon>
    </lineage>
</organism>
<sequence>MSNDDRNPVSPNLTFINRNVPSNLPIVSPSTPGFEVAQEEIMNYLNADVSVESNYINGMQQLNTDEVLEWVVQEQNNNMHTNNNIPNNPDNNTDELSPSSSNQDVQMFNKVPTGHHHHLIEKESEDVINTWVRILARN</sequence>
<evidence type="ECO:0000256" key="1">
    <source>
        <dbReference type="SAM" id="MobiDB-lite"/>
    </source>
</evidence>
<dbReference type="Proteomes" id="UP000887540">
    <property type="component" value="Unplaced"/>
</dbReference>
<feature type="compositionally biased region" description="Low complexity" evidence="1">
    <location>
        <begin position="78"/>
        <end position="91"/>
    </location>
</feature>